<reference evidence="2 3" key="1">
    <citation type="submission" date="2018-10" db="EMBL/GenBank/DDBJ databases">
        <authorList>
            <person name="Ekblom R."/>
            <person name="Jareborg N."/>
        </authorList>
    </citation>
    <scope>NUCLEOTIDE SEQUENCE [LARGE SCALE GENOMIC DNA]</scope>
    <source>
        <tissue evidence="2">Muscle</tissue>
    </source>
</reference>
<evidence type="ECO:0000313" key="3">
    <source>
        <dbReference type="Proteomes" id="UP000269945"/>
    </source>
</evidence>
<dbReference type="EMBL" id="CYRY02001459">
    <property type="protein sequence ID" value="VCW66111.1"/>
    <property type="molecule type" value="Genomic_DNA"/>
</dbReference>
<sequence>SWGAGAGGPALQLAHAARTQPGTRSSSGREAKWRAPVFPDLQPHARHIHRALEYLMTEKVNAGERNNVGF</sequence>
<dbReference type="AlphaFoldDB" id="A0A9X9PU46"/>
<evidence type="ECO:0000313" key="2">
    <source>
        <dbReference type="EMBL" id="VCW66111.1"/>
    </source>
</evidence>
<evidence type="ECO:0000256" key="1">
    <source>
        <dbReference type="SAM" id="MobiDB-lite"/>
    </source>
</evidence>
<name>A0A9X9PU46_GULGU</name>
<feature type="non-terminal residue" evidence="2">
    <location>
        <position position="1"/>
    </location>
</feature>
<keyword evidence="3" id="KW-1185">Reference proteome</keyword>
<accession>A0A9X9PU46</accession>
<feature type="region of interest" description="Disordered" evidence="1">
    <location>
        <begin position="1"/>
        <end position="38"/>
    </location>
</feature>
<comment type="caution">
    <text evidence="2">The sequence shown here is derived from an EMBL/GenBank/DDBJ whole genome shotgun (WGS) entry which is preliminary data.</text>
</comment>
<organism evidence="2 3">
    <name type="scientific">Gulo gulo</name>
    <name type="common">Wolverine</name>
    <name type="synonym">Gluton</name>
    <dbReference type="NCBI Taxonomy" id="48420"/>
    <lineage>
        <taxon>Eukaryota</taxon>
        <taxon>Metazoa</taxon>
        <taxon>Chordata</taxon>
        <taxon>Craniata</taxon>
        <taxon>Vertebrata</taxon>
        <taxon>Euteleostomi</taxon>
        <taxon>Mammalia</taxon>
        <taxon>Eutheria</taxon>
        <taxon>Laurasiatheria</taxon>
        <taxon>Carnivora</taxon>
        <taxon>Caniformia</taxon>
        <taxon>Musteloidea</taxon>
        <taxon>Mustelidae</taxon>
        <taxon>Guloninae</taxon>
        <taxon>Gulo</taxon>
    </lineage>
</organism>
<protein>
    <submittedName>
        <fullName evidence="2">Uncharacterized protein</fullName>
    </submittedName>
</protein>
<proteinExistence type="predicted"/>
<gene>
    <name evidence="2" type="ORF">BN2614_LOCUS1</name>
</gene>
<dbReference type="Proteomes" id="UP000269945">
    <property type="component" value="Unassembled WGS sequence"/>
</dbReference>